<keyword evidence="2" id="KW-1133">Transmembrane helix</keyword>
<reference evidence="3 4" key="1">
    <citation type="submission" date="2019-08" db="EMBL/GenBank/DDBJ databases">
        <title>In-depth cultivation of the pig gut microbiome towards novel bacterial diversity and tailored functional studies.</title>
        <authorList>
            <person name="Wylensek D."/>
            <person name="Hitch T.C.A."/>
            <person name="Clavel T."/>
        </authorList>
    </citation>
    <scope>NUCLEOTIDE SEQUENCE [LARGE SCALE GENOMIC DNA]</scope>
    <source>
        <strain evidence="3 4">BBE-744-WT-12</strain>
    </source>
</reference>
<dbReference type="Gene3D" id="3.30.700.10">
    <property type="entry name" value="Glycoprotein, Type 4 Pilin"/>
    <property type="match status" value="1"/>
</dbReference>
<feature type="transmembrane region" description="Helical" evidence="2">
    <location>
        <begin position="7"/>
        <end position="29"/>
    </location>
</feature>
<evidence type="ECO:0000313" key="4">
    <source>
        <dbReference type="Proteomes" id="UP000435649"/>
    </source>
</evidence>
<dbReference type="InterPro" id="IPR012902">
    <property type="entry name" value="N_methyl_site"/>
</dbReference>
<sequence>MKKRSFTLIELLVVIAIIAILAGMLLPALNQARDRAKTTNCLNNLRQLSLACEQYRNDFKDRMPPWISTLYPNYMSTDKTYRCPKDGNSSDTAVTAWKARPDGKYDEAYDYPGKLGSYGNPTNNDVEKISYFYEFTEAPCTFASEVGEGNGTQTWNEYKSRNVKYDTCTIDGPYKDRKYSSFLSHFPAIRCFWHMKDDNKPVLNVSYGGNTFNSLLQWELGTW</sequence>
<organism evidence="3 4">
    <name type="scientific">Victivallis lenta</name>
    <dbReference type="NCBI Taxonomy" id="2606640"/>
    <lineage>
        <taxon>Bacteria</taxon>
        <taxon>Pseudomonadati</taxon>
        <taxon>Lentisphaerota</taxon>
        <taxon>Lentisphaeria</taxon>
        <taxon>Victivallales</taxon>
        <taxon>Victivallaceae</taxon>
        <taxon>Victivallis</taxon>
    </lineage>
</organism>
<dbReference type="PANTHER" id="PTHR30093">
    <property type="entry name" value="GENERAL SECRETION PATHWAY PROTEIN G"/>
    <property type="match status" value="1"/>
</dbReference>
<comment type="caution">
    <text evidence="3">The sequence shown here is derived from an EMBL/GenBank/DDBJ whole genome shotgun (WGS) entry which is preliminary data.</text>
</comment>
<keyword evidence="2" id="KW-0472">Membrane</keyword>
<evidence type="ECO:0000313" key="3">
    <source>
        <dbReference type="EMBL" id="MST95784.1"/>
    </source>
</evidence>
<keyword evidence="4" id="KW-1185">Reference proteome</keyword>
<dbReference type="RefSeq" id="WP_154416809.1">
    <property type="nucleotide sequence ID" value="NZ_VUNS01000001.1"/>
</dbReference>
<dbReference type="PRINTS" id="PR00813">
    <property type="entry name" value="BCTERIALGSPG"/>
</dbReference>
<name>A0A844FYH4_9BACT</name>
<proteinExistence type="predicted"/>
<accession>A0A844FYH4</accession>
<dbReference type="Pfam" id="PF07963">
    <property type="entry name" value="N_methyl"/>
    <property type="match status" value="1"/>
</dbReference>
<evidence type="ECO:0000256" key="1">
    <source>
        <dbReference type="ARBA" id="ARBA00022481"/>
    </source>
</evidence>
<dbReference type="Proteomes" id="UP000435649">
    <property type="component" value="Unassembled WGS sequence"/>
</dbReference>
<dbReference type="EMBL" id="VUNS01000001">
    <property type="protein sequence ID" value="MST95784.1"/>
    <property type="molecule type" value="Genomic_DNA"/>
</dbReference>
<gene>
    <name evidence="3" type="ORF">FYJ85_01835</name>
</gene>
<dbReference type="AlphaFoldDB" id="A0A844FYH4"/>
<evidence type="ECO:0000256" key="2">
    <source>
        <dbReference type="SAM" id="Phobius"/>
    </source>
</evidence>
<protein>
    <submittedName>
        <fullName evidence="3">Type II secretion system protein</fullName>
    </submittedName>
</protein>
<dbReference type="SUPFAM" id="SSF54523">
    <property type="entry name" value="Pili subunits"/>
    <property type="match status" value="1"/>
</dbReference>
<dbReference type="NCBIfam" id="TIGR02532">
    <property type="entry name" value="IV_pilin_GFxxxE"/>
    <property type="match status" value="1"/>
</dbReference>
<keyword evidence="1" id="KW-0488">Methylation</keyword>
<dbReference type="InterPro" id="IPR000983">
    <property type="entry name" value="Bac_GSPG_pilin"/>
</dbReference>
<dbReference type="GO" id="GO:0015628">
    <property type="term" value="P:protein secretion by the type II secretion system"/>
    <property type="evidence" value="ECO:0007669"/>
    <property type="project" value="InterPro"/>
</dbReference>
<dbReference type="InterPro" id="IPR045584">
    <property type="entry name" value="Pilin-like"/>
</dbReference>
<keyword evidence="2" id="KW-0812">Transmembrane</keyword>
<dbReference type="GO" id="GO:0015627">
    <property type="term" value="C:type II protein secretion system complex"/>
    <property type="evidence" value="ECO:0007669"/>
    <property type="project" value="InterPro"/>
</dbReference>